<dbReference type="InParanoid" id="A0A1E7EZC4"/>
<accession>A0A1E7EZC4</accession>
<reference evidence="2 3" key="1">
    <citation type="submission" date="2016-09" db="EMBL/GenBank/DDBJ databases">
        <title>Extensive genetic diversity and differential bi-allelic expression allows diatom success in the polar Southern Ocean.</title>
        <authorList>
            <consortium name="DOE Joint Genome Institute"/>
            <person name="Mock T."/>
            <person name="Otillar R.P."/>
            <person name="Strauss J."/>
            <person name="Dupont C."/>
            <person name="Frickenhaus S."/>
            <person name="Maumus F."/>
            <person name="Mcmullan M."/>
            <person name="Sanges R."/>
            <person name="Schmutz J."/>
            <person name="Toseland A."/>
            <person name="Valas R."/>
            <person name="Veluchamy A."/>
            <person name="Ward B.J."/>
            <person name="Allen A."/>
            <person name="Barry K."/>
            <person name="Falciatore A."/>
            <person name="Ferrante M."/>
            <person name="Fortunato A.E."/>
            <person name="Gloeckner G."/>
            <person name="Gruber A."/>
            <person name="Hipkin R."/>
            <person name="Janech M."/>
            <person name="Kroth P."/>
            <person name="Leese F."/>
            <person name="Lindquist E."/>
            <person name="Lyon B.R."/>
            <person name="Martin J."/>
            <person name="Mayer C."/>
            <person name="Parker M."/>
            <person name="Quesneville H."/>
            <person name="Raymond J."/>
            <person name="Uhlig C."/>
            <person name="Valentin K.U."/>
            <person name="Worden A.Z."/>
            <person name="Armbrust E.V."/>
            <person name="Bowler C."/>
            <person name="Green B."/>
            <person name="Moulton V."/>
            <person name="Van Oosterhout C."/>
            <person name="Grigoriev I."/>
        </authorList>
    </citation>
    <scope>NUCLEOTIDE SEQUENCE [LARGE SCALE GENOMIC DNA]</scope>
    <source>
        <strain evidence="2 3">CCMP1102</strain>
    </source>
</reference>
<feature type="compositionally biased region" description="Basic residues" evidence="1">
    <location>
        <begin position="27"/>
        <end position="44"/>
    </location>
</feature>
<proteinExistence type="predicted"/>
<dbReference type="AlphaFoldDB" id="A0A1E7EZC4"/>
<protein>
    <submittedName>
        <fullName evidence="2">Uncharacterized protein</fullName>
    </submittedName>
</protein>
<feature type="compositionally biased region" description="Basic and acidic residues" evidence="1">
    <location>
        <begin position="70"/>
        <end position="82"/>
    </location>
</feature>
<dbReference type="KEGG" id="fcy:FRACYDRAFT_271014"/>
<feature type="region of interest" description="Disordered" evidence="1">
    <location>
        <begin position="281"/>
        <end position="303"/>
    </location>
</feature>
<dbReference type="EMBL" id="KV784370">
    <property type="protein sequence ID" value="OEU10903.1"/>
    <property type="molecule type" value="Genomic_DNA"/>
</dbReference>
<keyword evidence="3" id="KW-1185">Reference proteome</keyword>
<gene>
    <name evidence="2" type="ORF">FRACYDRAFT_271014</name>
</gene>
<feature type="compositionally biased region" description="Acidic residues" evidence="1">
    <location>
        <begin position="54"/>
        <end position="69"/>
    </location>
</feature>
<organism evidence="2 3">
    <name type="scientific">Fragilariopsis cylindrus CCMP1102</name>
    <dbReference type="NCBI Taxonomy" id="635003"/>
    <lineage>
        <taxon>Eukaryota</taxon>
        <taxon>Sar</taxon>
        <taxon>Stramenopiles</taxon>
        <taxon>Ochrophyta</taxon>
        <taxon>Bacillariophyta</taxon>
        <taxon>Bacillariophyceae</taxon>
        <taxon>Bacillariophycidae</taxon>
        <taxon>Bacillariales</taxon>
        <taxon>Bacillariaceae</taxon>
        <taxon>Fragilariopsis</taxon>
    </lineage>
</organism>
<feature type="region of interest" description="Disordered" evidence="1">
    <location>
        <begin position="1"/>
        <end position="121"/>
    </location>
</feature>
<evidence type="ECO:0000313" key="3">
    <source>
        <dbReference type="Proteomes" id="UP000095751"/>
    </source>
</evidence>
<sequence length="334" mass="37403">MHNKDRDGDNKIIATKNDGGSSNNETKRKKNRSSVKKKGKRSINKQRLSGYDTYSEDDTDDDDDDDYLDPSEKKSRGKDTKKGGVNLEGNDEDGDVSVAVSSSDGDVEFPHDSKTGKPHSTYMTRPEFQLAEALVKKIYGQQEELRSVLCDGIPIEDCHYDCSKSKDENAPVITSLSFTIDDLRGRCNRDGWNLPDEIMEFGDTLEELSLTHCKKVPEDIAKSMKVLHTIRLYANTTESKTKRACQRKVGGGRNTATNNNNNAKIPKNIVNFYTVDVDVDVDDNNNDKNRDETQLPLPPPPPPKLILYGFKTIPRELENFGRHVSLIGGNVCPY</sequence>
<name>A0A1E7EZC4_9STRA</name>
<feature type="compositionally biased region" description="Basic and acidic residues" evidence="1">
    <location>
        <begin position="1"/>
        <end position="10"/>
    </location>
</feature>
<evidence type="ECO:0000256" key="1">
    <source>
        <dbReference type="SAM" id="MobiDB-lite"/>
    </source>
</evidence>
<evidence type="ECO:0000313" key="2">
    <source>
        <dbReference type="EMBL" id="OEU10903.1"/>
    </source>
</evidence>
<dbReference type="Proteomes" id="UP000095751">
    <property type="component" value="Unassembled WGS sequence"/>
</dbReference>